<organism evidence="1 2">
    <name type="scientific">Artemisia annua</name>
    <name type="common">Sweet wormwood</name>
    <dbReference type="NCBI Taxonomy" id="35608"/>
    <lineage>
        <taxon>Eukaryota</taxon>
        <taxon>Viridiplantae</taxon>
        <taxon>Streptophyta</taxon>
        <taxon>Embryophyta</taxon>
        <taxon>Tracheophyta</taxon>
        <taxon>Spermatophyta</taxon>
        <taxon>Magnoliopsida</taxon>
        <taxon>eudicotyledons</taxon>
        <taxon>Gunneridae</taxon>
        <taxon>Pentapetalae</taxon>
        <taxon>asterids</taxon>
        <taxon>campanulids</taxon>
        <taxon>Asterales</taxon>
        <taxon>Asteraceae</taxon>
        <taxon>Asteroideae</taxon>
        <taxon>Anthemideae</taxon>
        <taxon>Artemisiinae</taxon>
        <taxon>Artemisia</taxon>
    </lineage>
</organism>
<gene>
    <name evidence="1" type="ORF">CTI12_AA606610</name>
</gene>
<dbReference type="Proteomes" id="UP000245207">
    <property type="component" value="Unassembled WGS sequence"/>
</dbReference>
<evidence type="ECO:0000313" key="1">
    <source>
        <dbReference type="EMBL" id="PWA35745.1"/>
    </source>
</evidence>
<sequence>MLKNPHSLIKMTLEVVYPAVIQVEAKRLIQKVSPKKSDLLDMLLPHIQRKALANDLSVTPWMRTLGNAGLGALQFVQVVNVVYC</sequence>
<accession>A0A2U1KG43</accession>
<comment type="caution">
    <text evidence="1">The sequence shown here is derived from an EMBL/GenBank/DDBJ whole genome shotgun (WGS) entry which is preliminary data.</text>
</comment>
<proteinExistence type="predicted"/>
<protein>
    <submittedName>
        <fullName evidence="1">Uncharacterized protein</fullName>
    </submittedName>
</protein>
<name>A0A2U1KG43_ARTAN</name>
<keyword evidence="2" id="KW-1185">Reference proteome</keyword>
<evidence type="ECO:0000313" key="2">
    <source>
        <dbReference type="Proteomes" id="UP000245207"/>
    </source>
</evidence>
<dbReference type="EMBL" id="PKPP01019447">
    <property type="protein sequence ID" value="PWA35745.1"/>
    <property type="molecule type" value="Genomic_DNA"/>
</dbReference>
<reference evidence="1 2" key="1">
    <citation type="journal article" date="2018" name="Mol. Plant">
        <title>The genome of Artemisia annua provides insight into the evolution of Asteraceae family and artemisinin biosynthesis.</title>
        <authorList>
            <person name="Shen Q."/>
            <person name="Zhang L."/>
            <person name="Liao Z."/>
            <person name="Wang S."/>
            <person name="Yan T."/>
            <person name="Shi P."/>
            <person name="Liu M."/>
            <person name="Fu X."/>
            <person name="Pan Q."/>
            <person name="Wang Y."/>
            <person name="Lv Z."/>
            <person name="Lu X."/>
            <person name="Zhang F."/>
            <person name="Jiang W."/>
            <person name="Ma Y."/>
            <person name="Chen M."/>
            <person name="Hao X."/>
            <person name="Li L."/>
            <person name="Tang Y."/>
            <person name="Lv G."/>
            <person name="Zhou Y."/>
            <person name="Sun X."/>
            <person name="Brodelius P.E."/>
            <person name="Rose J.K.C."/>
            <person name="Tang K."/>
        </authorList>
    </citation>
    <scope>NUCLEOTIDE SEQUENCE [LARGE SCALE GENOMIC DNA]</scope>
    <source>
        <strain evidence="2">cv. Huhao1</strain>
        <tissue evidence="1">Leaf</tissue>
    </source>
</reference>
<dbReference type="AlphaFoldDB" id="A0A2U1KG43"/>